<evidence type="ECO:0000259" key="2">
    <source>
        <dbReference type="Pfam" id="PF18276"/>
    </source>
</evidence>
<comment type="caution">
    <text evidence="5">The sequence shown here is derived from an EMBL/GenBank/DDBJ whole genome shotgun (WGS) entry which is preliminary data.</text>
</comment>
<dbReference type="InterPro" id="IPR040840">
    <property type="entry name" value="TcA_TcB_BD"/>
</dbReference>
<dbReference type="InterPro" id="IPR046839">
    <property type="entry name" value="ABC_toxin_N"/>
</dbReference>
<dbReference type="Proteomes" id="UP000517252">
    <property type="component" value="Unassembled WGS sequence"/>
</dbReference>
<dbReference type="EMBL" id="BLZH01000005">
    <property type="protein sequence ID" value="GFP55826.1"/>
    <property type="molecule type" value="Genomic_DNA"/>
</dbReference>
<dbReference type="InterPro" id="IPR041079">
    <property type="entry name" value="Neuraminidase-like"/>
</dbReference>
<reference evidence="5 6" key="1">
    <citation type="submission" date="2020-07" db="EMBL/GenBank/DDBJ databases">
        <title>Trichoderma asperellum IC-1 whole genome shotgun sequence.</title>
        <authorList>
            <person name="Kanamasa S."/>
            <person name="Takahashi H."/>
        </authorList>
    </citation>
    <scope>NUCLEOTIDE SEQUENCE [LARGE SCALE GENOMIC DNA]</scope>
    <source>
        <strain evidence="5 6">IC-1</strain>
    </source>
</reference>
<dbReference type="Pfam" id="PF18276">
    <property type="entry name" value="TcA_TcB_BD"/>
    <property type="match status" value="1"/>
</dbReference>
<feature type="domain" description="ABC toxin N-terminal" evidence="4">
    <location>
        <begin position="1464"/>
        <end position="1585"/>
    </location>
</feature>
<evidence type="ECO:0000259" key="4">
    <source>
        <dbReference type="Pfam" id="PF20220"/>
    </source>
</evidence>
<dbReference type="Pfam" id="PF18413">
    <property type="entry name" value="Neuraminidase"/>
    <property type="match status" value="1"/>
</dbReference>
<name>A0A6V8QVI8_TRIAP</name>
<feature type="domain" description="Tc toxin complex TcA C-terminal TcB-binding" evidence="2">
    <location>
        <begin position="2612"/>
        <end position="2904"/>
    </location>
</feature>
<organism evidence="5 6">
    <name type="scientific">Trichoderma asperellum</name>
    <name type="common">Filamentous fungus</name>
    <dbReference type="NCBI Taxonomy" id="101201"/>
    <lineage>
        <taxon>Eukaryota</taxon>
        <taxon>Fungi</taxon>
        <taxon>Dikarya</taxon>
        <taxon>Ascomycota</taxon>
        <taxon>Pezizomycotina</taxon>
        <taxon>Sordariomycetes</taxon>
        <taxon>Hypocreomycetidae</taxon>
        <taxon>Hypocreales</taxon>
        <taxon>Hypocreaceae</taxon>
        <taxon>Trichoderma</taxon>
    </lineage>
</organism>
<keyword evidence="1" id="KW-0175">Coiled coil</keyword>
<evidence type="ECO:0000313" key="6">
    <source>
        <dbReference type="Proteomes" id="UP000517252"/>
    </source>
</evidence>
<evidence type="ECO:0000256" key="1">
    <source>
        <dbReference type="SAM" id="Coils"/>
    </source>
</evidence>
<dbReference type="OrthoDB" id="4890633at2759"/>
<proteinExistence type="predicted"/>
<dbReference type="Pfam" id="PF20220">
    <property type="entry name" value="ABC_toxin_N"/>
    <property type="match status" value="1"/>
</dbReference>
<evidence type="ECO:0000313" key="5">
    <source>
        <dbReference type="EMBL" id="GFP55826.1"/>
    </source>
</evidence>
<feature type="coiled-coil region" evidence="1">
    <location>
        <begin position="2607"/>
        <end position="2641"/>
    </location>
</feature>
<accession>A0A6V8QVI8</accession>
<protein>
    <submittedName>
        <fullName evidence="5">Toxin subunit YenA2</fullName>
    </submittedName>
</protein>
<feature type="domain" description="Neuraminidase-like" evidence="3">
    <location>
        <begin position="1615"/>
        <end position="1775"/>
    </location>
</feature>
<evidence type="ECO:0000259" key="3">
    <source>
        <dbReference type="Pfam" id="PF18413"/>
    </source>
</evidence>
<gene>
    <name evidence="5" type="ORF">TASIC1_0005068400</name>
</gene>
<sequence length="3076" mass="340942">MATLTAIGFFSHPQIATFLENGLDDGAKKVLKEKKNDNAFSTQTPIEVLDHALRGGNASSESIYLFQFLKSLCAYCIDAADVADPDLGGLGTVALAICGWLLERLTASKPNKLNDRLVELLFPRDSLDTLVNSRDNVAAAAPTGTVLKETPNLPPKELTAAVLDRLRGDVFNREPLRTINRLVAQGKFEASIPVSIAAGVQAILLTMTEEAVTIGSPDLLARAATRIPTFTKGQDDVKKGLPEASEVVQSLKGLARITEDPEDIPIIYGRRYRTIRQVTEADKDNWIIQMVKYKMKKENALKAYDCAERIECWNENLWLSLMHSRRAKYTNIAAREIQQMEQDEEDDEISVRAQSNLTDIFKLEDLACETCCSVTSLSAYYADLLSLLRSTVHGSTDLLESLRLRRPDLTKLQLTCANAQTLIPYVSLVNEVLESFIAFNTTAGYRYDSVLAFNTPDNGGHNHSDTAVYRPGNTNAKVYEEISKQMFPFSDFPYNQARDAVAQYFTTFRVTMLELITTFQATELVFRDIPASILTSSGEEGEKRRLRIESGVCEVMERHRAAERLGMQLADFVAITGETFYPAWFAELVMGLSKSKLEIDTGCPWTAADLWGYDAAVFMKKMQVEADAAATKTKVGGNVTQVSITPAMGAAAARKALLDPQKGLSRIKKQLMRRSGLTFQNILDLVKTQCFGQHLVITNETGSDEFTNSLEELRLLSSAAEPPFKPLTEELAFSMQSFMRVQAKLGWSVKQVDAAIVCLRNVEMATSPHATRTSNSTKVGPSRELISITPFVLKGLAAVVTLSELSDIEPAAILALWGPIDTYGEDSLMHRKFLTPAAAEVDKLFASPVAKSGTQSKLSDYFKLSQGPNKKPLALPLSLHKAGICVSLDWPIEFFDDLLAASEQKDKALDVITFSALYRHVLLCRILSIPPTQSRAFFSLFFATGGKAALADPVSIVTVIQQWKALFDAGWTVPTLSVVLLASNAWPSAQVAITGLPTAVSILEGAKNIRKSVPFVSASGQTAINGTSNGSEVATALSVADCAARTFDSATAPTVTEFIEGNKAQVRRVSIGAFDKFDNLAIAAARLSYKITFTPEIDFNGNVVVELQLIGILSQGELKESESLVIKDLPLDKTADIKNAILEMANEAIQVRSKIETRFGSEKYAVSDLSKDWPEVIAKKEDEEALLSEVAMQVRKRRQAFVELAGPTIIQDLLEAFILNVVKELVPDLDVSLVAVIISRIARVTSPSDKNTTQSVMTAMKLLSESTDKPSNEPLNAYFTPNSTDIFTLHYTGALTNQLPTLLINGVSISYNLNSKSFMSTRMRGGQAYLLVANFAASQLQWSTPKILPTDMNEKMMISSAITERASEINAAILRVIASHINAGTGWDKTRIAACLSAKYPDIKDTDMTMRISSLRDIDSIYRLQAIMEMDDNLGRASGGLASQPTRSLQTRLMPDQRAETDSRLMENQRRALVAYLLQQPYVRKDLKIWDADGLFEHFLIDVQMGPKLSTSRIKQAISVIQLFVQRCLLGMEKGVPKTCIVRAKWDWMRQYSLWEANRKLFLYPENWLDPAFRDDKSDLFENFEASLMQKNLSITTFVEGIRTYVTGLNVISNLEIVAYAHEPTTKVSDSFHIFGRTRSAPHQFYYRSLIVQWSDGGRLWKPWSKIEIDIPSVESGWDGSRLNNSGAYLLPVITGGGRLYLFLPQVVPRTLDRKQDPDQKLDKFEDLRNTEIKTMTPRRIWEITMSWTELVNGNWSPKRMSPGSVTIESPMMPEASKFRVDTIQSSKTGPVTLLVSYTDSDDGHATVVGHFIFISDQISALDLATDESSKAGLALDRRLPTAFQQISVMVNTTTDKATDYSNMSLRKQTTTAAKYPENEGKSKLAMLAWVPTALDELNRSSIDKKRKVPEGQKDVTELTWTLAMDSKEQRLTGLAVSAKHSNGANRTYFNVPRDEMRNIWWTANNVRDKMDTVVVDHISATTLMEAAVNPTNPLQSVYNELISTASSGGLEAFGAYDNRLCHELGQPSALYNWELGLHVVMLAMDRFHATQQFDEALQVARLVFDPTVDVDVERLIKSVATKAADGKVHVGFEVVVSPLDASAHALSPKEGETVTLQVLKHPAGSAWRFPPFQDIARRIAANEKQSKIPPSFDTNSELQTAILERRSHGALVHATARGRPEAYMKWIIMKYVDILVASGDVHFRMATLESLPLATQRYIEATHVLGPEPPKVNRFDDNKSTGRNSSFEQLSFGREPWTFEKLYRENMKFDINLPFSPELALIKGAPQNVNKNKTKENVVGFLRTPYFGVPLNPKFRQVRSVIGQRLFNVRNSLDIDGRPITYALIEPSIDPGALVALSAHGFDSASAAAMVMGDRDSPLPRQRFDFLLHRALELCGEVRALGERLVSAIEKKESEAFSVLRSQHATSIQRMMRGIKETQLTEAQQTIESLQLNRDSAVSQLAYYLALIGEPESLIPKIKDSWKDLKQDIGKPTQDDLRMSEHEEYEMDMATAAMVLNVVSAGIDALVAPFCMVPSVSINAMPMGIGTTVAAGGGSNIATCMQAGSAAIKMASMVVAEQGAQAGRKAQLTRQLQDRRMQANMRGREIKSIDKQIEIQRTRVKAAQQELQLQESEVEESAQVEAWLRNKYTNEQLYGWVEKSLRNLYFQAYTLALSTARSAESALSFENGCKLSILQPGGYWDASRDGLLSADHLYLDLKRLEAAHRDGRRHDYEVTKTISLRQVDPMALMRLRISGSATFSLNEMLFDMDFPGHYMRRIRSVAVTIPAVVGPHTGVNATLTLQQHKYRVLQTASTADEYASSWSSISVGDDKAFRTDRVPISAVAISSGAHDTGVFELNFAGDRYLPFEGAGVVSSWRIDLPTKVRRFDYDSIADVQLHLQYTSLEGGACLRGAANGAVENALKAVDNSSASRENGLWFMCSLKNDFVNEWYGFNSQLAAAKKDKAAGAGDRVITMKLGDLYERLPFWARDRGTADAKGITLVSKSAALVNAMTVSVAKGKWDSQSISGWQVRSQNKLQKPEWKGWEFSVTAKNLNESDKIEDVYMLVRYGKISTK</sequence>